<dbReference type="PANTHER" id="PTHR33053">
    <property type="entry name" value="PROTEIN, PUTATIVE-RELATED"/>
    <property type="match status" value="1"/>
</dbReference>
<evidence type="ECO:0000313" key="1">
    <source>
        <dbReference type="Proteomes" id="UP001652625"/>
    </source>
</evidence>
<dbReference type="GeneID" id="136092161"/>
<gene>
    <name evidence="2" type="primary">LOC136092161</name>
</gene>
<sequence>MSNKVYSERSRRRHIRSRVDEHFRIAAEKSLNVALAEEDLTLEIKAVDGLEYQNGTDYEGNVADEDYLVGSLMEVEDIDLCVEHYNVYFDDNDLSDEFEEHEEVEQEPDCNVRERLAEWATHYNISHAATNALLVILKPLLLDIPFDARSLLSTPKVTDIKSVGGGQYYHFGISHSLSSVLNASKISLNDIPGILTLHINIDGVPLSRSSNLCLWPILGMLKEIPRLGAFTLGIYSGKSKPNSVDDYLRAFVDDMLTVVKTGIHFQGKYINIALPDAFICDAPARAFLKCTKGHTGYYGCERCSQKGVYHNIRVIYPKFDSLFKN</sequence>
<accession>A0ABM4DN28</accession>
<keyword evidence="1" id="KW-1185">Reference proteome</keyword>
<evidence type="ECO:0000313" key="2">
    <source>
        <dbReference type="RefSeq" id="XP_065675966.1"/>
    </source>
</evidence>
<proteinExistence type="predicted"/>
<protein>
    <submittedName>
        <fullName evidence="2">Uncharacterized protein LOC136092161</fullName>
    </submittedName>
</protein>
<dbReference type="Proteomes" id="UP001652625">
    <property type="component" value="Chromosome 15"/>
</dbReference>
<name>A0ABM4DN28_HYDVU</name>
<reference evidence="2" key="1">
    <citation type="submission" date="2025-08" db="UniProtKB">
        <authorList>
            <consortium name="RefSeq"/>
        </authorList>
    </citation>
    <scope>IDENTIFICATION</scope>
</reference>
<organism evidence="1 2">
    <name type="scientific">Hydra vulgaris</name>
    <name type="common">Hydra</name>
    <name type="synonym">Hydra attenuata</name>
    <dbReference type="NCBI Taxonomy" id="6087"/>
    <lineage>
        <taxon>Eukaryota</taxon>
        <taxon>Metazoa</taxon>
        <taxon>Cnidaria</taxon>
        <taxon>Hydrozoa</taxon>
        <taxon>Hydroidolina</taxon>
        <taxon>Anthoathecata</taxon>
        <taxon>Aplanulata</taxon>
        <taxon>Hydridae</taxon>
        <taxon>Hydra</taxon>
    </lineage>
</organism>
<dbReference type="RefSeq" id="XP_065675966.1">
    <property type="nucleotide sequence ID" value="XM_065819894.1"/>
</dbReference>